<reference evidence="13" key="1">
    <citation type="submission" date="2025-08" db="UniProtKB">
        <authorList>
            <consortium name="RefSeq"/>
        </authorList>
    </citation>
    <scope>IDENTIFICATION</scope>
    <source>
        <tissue evidence="13">Meat</tissue>
    </source>
</reference>
<keyword evidence="5" id="KW-1015">Disulfide bond</keyword>
<dbReference type="Gene3D" id="2.60.40.420">
    <property type="entry name" value="Cupredoxins - blue copper proteins"/>
    <property type="match status" value="1"/>
</dbReference>
<accession>A0A341B1S8</accession>
<dbReference type="KEGG" id="nasi:112396304"/>
<evidence type="ECO:0000256" key="2">
    <source>
        <dbReference type="ARBA" id="ARBA00022622"/>
    </source>
</evidence>
<keyword evidence="12" id="KW-1185">Reference proteome</keyword>
<evidence type="ECO:0000256" key="1">
    <source>
        <dbReference type="ARBA" id="ARBA00004609"/>
    </source>
</evidence>
<dbReference type="PANTHER" id="PTHR11304:SF4">
    <property type="entry name" value="EPHRIN-A2"/>
    <property type="match status" value="1"/>
</dbReference>
<dbReference type="AlphaFoldDB" id="A0A341B1S8"/>
<dbReference type="STRING" id="1706337.A0A341B1S8"/>
<name>A0A341B1S8_NEOAA</name>
<keyword evidence="4 9" id="KW-0472">Membrane</keyword>
<dbReference type="GO" id="GO:0030316">
    <property type="term" value="P:osteoclast differentiation"/>
    <property type="evidence" value="ECO:0007669"/>
    <property type="project" value="TreeGrafter"/>
</dbReference>
<keyword evidence="2" id="KW-0336">GPI-anchor</keyword>
<comment type="subcellular location">
    <subcellularLocation>
        <location evidence="1">Cell membrane</location>
        <topology evidence="1">Lipid-anchor</topology>
        <topology evidence="1">GPI-anchor</topology>
    </subcellularLocation>
</comment>
<proteinExistence type="inferred from homology"/>
<evidence type="ECO:0000256" key="9">
    <source>
        <dbReference type="RuleBase" id="RU004375"/>
    </source>
</evidence>
<evidence type="ECO:0000256" key="8">
    <source>
        <dbReference type="PROSITE-ProRule" id="PRU00884"/>
    </source>
</evidence>
<dbReference type="GO" id="GO:0098552">
    <property type="term" value="C:side of membrane"/>
    <property type="evidence" value="ECO:0007669"/>
    <property type="project" value="UniProtKB-KW"/>
</dbReference>
<comment type="caution">
    <text evidence="8">Lacks conserved residue(s) required for the propagation of feature annotation.</text>
</comment>
<dbReference type="PROSITE" id="PS51551">
    <property type="entry name" value="EPHRIN_RBD_2"/>
    <property type="match status" value="1"/>
</dbReference>
<dbReference type="InterPro" id="IPR034252">
    <property type="entry name" value="Ephrin-A_Ecto"/>
</dbReference>
<dbReference type="GO" id="GO:0046875">
    <property type="term" value="F:ephrin receptor binding"/>
    <property type="evidence" value="ECO:0007669"/>
    <property type="project" value="InterPro"/>
</dbReference>
<dbReference type="InterPro" id="IPR031328">
    <property type="entry name" value="Ephrin"/>
</dbReference>
<evidence type="ECO:0000256" key="10">
    <source>
        <dbReference type="SAM" id="MobiDB-lite"/>
    </source>
</evidence>
<evidence type="ECO:0000256" key="4">
    <source>
        <dbReference type="ARBA" id="ARBA00023136"/>
    </source>
</evidence>
<dbReference type="Pfam" id="PF00812">
    <property type="entry name" value="Ephrin"/>
    <property type="match status" value="1"/>
</dbReference>
<evidence type="ECO:0000256" key="7">
    <source>
        <dbReference type="ARBA" id="ARBA00023288"/>
    </source>
</evidence>
<dbReference type="PANTHER" id="PTHR11304">
    <property type="entry name" value="EPHRIN"/>
    <property type="match status" value="1"/>
</dbReference>
<dbReference type="GO" id="GO:0007411">
    <property type="term" value="P:axon guidance"/>
    <property type="evidence" value="ECO:0007669"/>
    <property type="project" value="TreeGrafter"/>
</dbReference>
<feature type="region of interest" description="Disordered" evidence="10">
    <location>
        <begin position="1"/>
        <end position="99"/>
    </location>
</feature>
<evidence type="ECO:0000256" key="5">
    <source>
        <dbReference type="ARBA" id="ARBA00023157"/>
    </source>
</evidence>
<evidence type="ECO:0000256" key="6">
    <source>
        <dbReference type="ARBA" id="ARBA00023180"/>
    </source>
</evidence>
<dbReference type="CDD" id="cd10425">
    <property type="entry name" value="Ephrin-A_Ectodomain"/>
    <property type="match status" value="1"/>
</dbReference>
<dbReference type="RefSeq" id="XP_024595768.1">
    <property type="nucleotide sequence ID" value="XM_024740000.1"/>
</dbReference>
<evidence type="ECO:0000313" key="13">
    <source>
        <dbReference type="RefSeq" id="XP_024595768.1"/>
    </source>
</evidence>
<keyword evidence="3" id="KW-0732">Signal</keyword>
<sequence>MKGPRARMAGGPRVRVHTGSGGLPAPSPHSHTGTGMTRLRGQATRPPGVRDGHRAQAHTRAHTGVARSGSQARAGPHPGSAHWTRSKAAPSARGPRWGSLAPGRVAVRLDGLAPNLGSPSGDWGLEGAGKLVKARRLPYLDVLVPDKSGGPGAHSGTAPPRAVPQPPLLPLLLLLLPLPPPPPFARAEDAARANSDRYAVYWNRSNPRFHAGAADDGGGYTVEVSINDYLDIYCPHYGAPLPPAERMEHYVLYMVNGEGHASCDHRQRGFKRWECNRPAAPGGPLKFSEKFQLFTPFSLGFEFRPGLRAHAPWAKKLGALWWNFRCEDPMHFGLHMTRRCGSLSRCMMRSFMGGFPNLGSGLGYGCGEGHTAPRGLRHQEPPALLTPNPSLPAATPPNAVDRPCLRLKVYVRPTNETLYEAPEPIFTSNNSCSGLRSCQLFLSTVPVLWTLLGS</sequence>
<dbReference type="GeneID" id="112396304"/>
<dbReference type="GO" id="GO:0005886">
    <property type="term" value="C:plasma membrane"/>
    <property type="evidence" value="ECO:0007669"/>
    <property type="project" value="UniProtKB-SubCell"/>
</dbReference>
<comment type="similarity">
    <text evidence="8 9">Belongs to the ephrin family.</text>
</comment>
<dbReference type="InParanoid" id="A0A341B1S8"/>
<protein>
    <submittedName>
        <fullName evidence="13">Ephrin-A2</fullName>
    </submittedName>
</protein>
<dbReference type="InterPro" id="IPR001799">
    <property type="entry name" value="Ephrin_RBD"/>
</dbReference>
<keyword evidence="6" id="KW-0325">Glycoprotein</keyword>
<evidence type="ECO:0000313" key="12">
    <source>
        <dbReference type="Proteomes" id="UP000252040"/>
    </source>
</evidence>
<organism evidence="12 13">
    <name type="scientific">Neophocaena asiaeorientalis asiaeorientalis</name>
    <name type="common">Yangtze finless porpoise</name>
    <name type="synonym">Neophocaena phocaenoides subsp. asiaeorientalis</name>
    <dbReference type="NCBI Taxonomy" id="1706337"/>
    <lineage>
        <taxon>Eukaryota</taxon>
        <taxon>Metazoa</taxon>
        <taxon>Chordata</taxon>
        <taxon>Craniata</taxon>
        <taxon>Vertebrata</taxon>
        <taxon>Euteleostomi</taxon>
        <taxon>Mammalia</taxon>
        <taxon>Eutheria</taxon>
        <taxon>Laurasiatheria</taxon>
        <taxon>Artiodactyla</taxon>
        <taxon>Whippomorpha</taxon>
        <taxon>Cetacea</taxon>
        <taxon>Odontoceti</taxon>
        <taxon>Phocoenidae</taxon>
        <taxon>Neophocaena</taxon>
    </lineage>
</organism>
<evidence type="ECO:0000256" key="3">
    <source>
        <dbReference type="ARBA" id="ARBA00022729"/>
    </source>
</evidence>
<dbReference type="PRINTS" id="PR01347">
    <property type="entry name" value="EPHRIN"/>
</dbReference>
<dbReference type="GO" id="GO:0048013">
    <property type="term" value="P:ephrin receptor signaling pathway"/>
    <property type="evidence" value="ECO:0007669"/>
    <property type="project" value="InterPro"/>
</dbReference>
<dbReference type="InterPro" id="IPR008972">
    <property type="entry name" value="Cupredoxin"/>
</dbReference>
<gene>
    <name evidence="13" type="primary">EFNA2</name>
</gene>
<evidence type="ECO:0000259" key="11">
    <source>
        <dbReference type="PROSITE" id="PS51551"/>
    </source>
</evidence>
<dbReference type="Proteomes" id="UP000252040">
    <property type="component" value="Unplaced"/>
</dbReference>
<dbReference type="GO" id="GO:0046849">
    <property type="term" value="P:bone remodeling"/>
    <property type="evidence" value="ECO:0007669"/>
    <property type="project" value="TreeGrafter"/>
</dbReference>
<feature type="domain" description="Ephrin RBD" evidence="11">
    <location>
        <begin position="195"/>
        <end position="338"/>
    </location>
</feature>
<dbReference type="FunCoup" id="A0A341B1S8">
    <property type="interactions" value="985"/>
</dbReference>
<keyword evidence="7" id="KW-0449">Lipoprotein</keyword>
<dbReference type="CTD" id="1943"/>
<dbReference type="SUPFAM" id="SSF49503">
    <property type="entry name" value="Cupredoxins"/>
    <property type="match status" value="1"/>
</dbReference>